<evidence type="ECO:0000313" key="2">
    <source>
        <dbReference type="EMBL" id="KAK9753896.1"/>
    </source>
</evidence>
<feature type="region of interest" description="Disordered" evidence="1">
    <location>
        <begin position="92"/>
        <end position="112"/>
    </location>
</feature>
<keyword evidence="3" id="KW-1185">Reference proteome</keyword>
<evidence type="ECO:0000256" key="1">
    <source>
        <dbReference type="SAM" id="MobiDB-lite"/>
    </source>
</evidence>
<gene>
    <name evidence="2" type="ORF">QE152_g1699</name>
</gene>
<protein>
    <submittedName>
        <fullName evidence="2">Uncharacterized protein</fullName>
    </submittedName>
</protein>
<reference evidence="2 3" key="1">
    <citation type="journal article" date="2024" name="BMC Genomics">
        <title>De novo assembly and annotation of Popillia japonica's genome with initial clues to its potential as an invasive pest.</title>
        <authorList>
            <person name="Cucini C."/>
            <person name="Boschi S."/>
            <person name="Funari R."/>
            <person name="Cardaioli E."/>
            <person name="Iannotti N."/>
            <person name="Marturano G."/>
            <person name="Paoli F."/>
            <person name="Bruttini M."/>
            <person name="Carapelli A."/>
            <person name="Frati F."/>
            <person name="Nardi F."/>
        </authorList>
    </citation>
    <scope>NUCLEOTIDE SEQUENCE [LARGE SCALE GENOMIC DNA]</scope>
    <source>
        <strain evidence="2">DMR45628</strain>
    </source>
</reference>
<evidence type="ECO:0000313" key="3">
    <source>
        <dbReference type="Proteomes" id="UP001458880"/>
    </source>
</evidence>
<organism evidence="2 3">
    <name type="scientific">Popillia japonica</name>
    <name type="common">Japanese beetle</name>
    <dbReference type="NCBI Taxonomy" id="7064"/>
    <lineage>
        <taxon>Eukaryota</taxon>
        <taxon>Metazoa</taxon>
        <taxon>Ecdysozoa</taxon>
        <taxon>Arthropoda</taxon>
        <taxon>Hexapoda</taxon>
        <taxon>Insecta</taxon>
        <taxon>Pterygota</taxon>
        <taxon>Neoptera</taxon>
        <taxon>Endopterygota</taxon>
        <taxon>Coleoptera</taxon>
        <taxon>Polyphaga</taxon>
        <taxon>Scarabaeiformia</taxon>
        <taxon>Scarabaeidae</taxon>
        <taxon>Rutelinae</taxon>
        <taxon>Popillia</taxon>
    </lineage>
</organism>
<accession>A0AAW1N5P1</accession>
<name>A0AAW1N5P1_POPJA</name>
<dbReference type="Proteomes" id="UP001458880">
    <property type="component" value="Unassembled WGS sequence"/>
</dbReference>
<proteinExistence type="predicted"/>
<dbReference type="EMBL" id="JASPKY010000009">
    <property type="protein sequence ID" value="KAK9753896.1"/>
    <property type="molecule type" value="Genomic_DNA"/>
</dbReference>
<comment type="caution">
    <text evidence="2">The sequence shown here is derived from an EMBL/GenBank/DDBJ whole genome shotgun (WGS) entry which is preliminary data.</text>
</comment>
<sequence length="310" mass="35325">MERIVTPSDSLILNNNPSDLKQNGFVLNITKDRRDFRPSPQVGSYYDFPISPSHLPEPKHSSSSDFDNSWTDNIKLTTESNWGSTRIKFPTQKPEVATPNDHPYPFVRDEPISEKNGGVTSYEYISVTNNNNEPKRTYYEFPNSGYEAQRPHLNGVGYSNFGLHGKSGFLDSIPWNKVVKFLTTAIPIGLVIGALTPNVINVSSVNASRSRARLDENESRTRMQLIYSSKLIDELQKKDCRRRILCELLLSAGLSKNGEEYANNFLDLFMQQETAIQEKTNELRKMLDAVKKGNCKEFRCESRNKKQYVN</sequence>
<dbReference type="AlphaFoldDB" id="A0AAW1N5P1"/>